<comment type="catalytic activity">
    <reaction evidence="10">
        <text>O-phospho-L-threonyl-[protein] + H2O = L-threonyl-[protein] + phosphate</text>
        <dbReference type="Rhea" id="RHEA:47004"/>
        <dbReference type="Rhea" id="RHEA-COMP:11060"/>
        <dbReference type="Rhea" id="RHEA-COMP:11605"/>
        <dbReference type="ChEBI" id="CHEBI:15377"/>
        <dbReference type="ChEBI" id="CHEBI:30013"/>
        <dbReference type="ChEBI" id="CHEBI:43474"/>
        <dbReference type="ChEBI" id="CHEBI:61977"/>
        <dbReference type="EC" id="3.1.3.16"/>
    </reaction>
</comment>
<comment type="catalytic activity">
    <reaction evidence="9">
        <text>O-phospho-L-seryl-[protein] + H2O = L-seryl-[protein] + phosphate</text>
        <dbReference type="Rhea" id="RHEA:20629"/>
        <dbReference type="Rhea" id="RHEA-COMP:9863"/>
        <dbReference type="Rhea" id="RHEA-COMP:11604"/>
        <dbReference type="ChEBI" id="CHEBI:15377"/>
        <dbReference type="ChEBI" id="CHEBI:29999"/>
        <dbReference type="ChEBI" id="CHEBI:43474"/>
        <dbReference type="ChEBI" id="CHEBI:83421"/>
        <dbReference type="EC" id="3.1.3.16"/>
    </reaction>
</comment>
<protein>
    <recommendedName>
        <fullName evidence="6">Serine/threonine-protein phosphatase PGAM5, mitochondrial</fullName>
        <ecNumber evidence="3">3.1.3.16</ecNumber>
    </recommendedName>
    <alternativeName>
        <fullName evidence="8">Phosphoglycerate mutase family member 5 homolog</fullName>
    </alternativeName>
    <alternativeName>
        <fullName evidence="7">Serine/threonine-protein phosphatase Pgam5, mitochondrial</fullName>
    </alternativeName>
</protein>
<evidence type="ECO:0000256" key="10">
    <source>
        <dbReference type="ARBA" id="ARBA00048336"/>
    </source>
</evidence>
<evidence type="ECO:0000256" key="11">
    <source>
        <dbReference type="SAM" id="SignalP"/>
    </source>
</evidence>
<evidence type="ECO:0000256" key="5">
    <source>
        <dbReference type="ARBA" id="ARBA00022801"/>
    </source>
</evidence>
<dbReference type="SUPFAM" id="SSF53254">
    <property type="entry name" value="Phosphoglycerate mutase-like"/>
    <property type="match status" value="2"/>
</dbReference>
<dbReference type="GO" id="GO:0004722">
    <property type="term" value="F:protein serine/threonine phosphatase activity"/>
    <property type="evidence" value="ECO:0007669"/>
    <property type="project" value="UniProtKB-EC"/>
</dbReference>
<feature type="signal peptide" evidence="11">
    <location>
        <begin position="1"/>
        <end position="23"/>
    </location>
</feature>
<keyword evidence="11" id="KW-0732">Signal</keyword>
<evidence type="ECO:0000256" key="2">
    <source>
        <dbReference type="ARBA" id="ARBA00006717"/>
    </source>
</evidence>
<dbReference type="Pfam" id="PF00300">
    <property type="entry name" value="His_Phos_1"/>
    <property type="match status" value="3"/>
</dbReference>
<dbReference type="PANTHER" id="PTHR20935">
    <property type="entry name" value="PHOSPHOGLYCERATE MUTASE-RELATED"/>
    <property type="match status" value="1"/>
</dbReference>
<keyword evidence="4" id="KW-1000">Mitochondrion outer membrane</keyword>
<organism evidence="12 13">
    <name type="scientific">Meloidogyne incognita</name>
    <name type="common">Southern root-knot nematode worm</name>
    <name type="synonym">Oxyuris incognita</name>
    <dbReference type="NCBI Taxonomy" id="6306"/>
    <lineage>
        <taxon>Eukaryota</taxon>
        <taxon>Metazoa</taxon>
        <taxon>Ecdysozoa</taxon>
        <taxon>Nematoda</taxon>
        <taxon>Chromadorea</taxon>
        <taxon>Rhabditida</taxon>
        <taxon>Tylenchina</taxon>
        <taxon>Tylenchomorpha</taxon>
        <taxon>Tylenchoidea</taxon>
        <taxon>Meloidogynidae</taxon>
        <taxon>Meloidogyninae</taxon>
        <taxon>Meloidogyne</taxon>
        <taxon>Meloidogyne incognita group</taxon>
    </lineage>
</organism>
<dbReference type="PANTHER" id="PTHR20935:SF0">
    <property type="entry name" value="SERINE_THREONINE-PROTEIN PHOSPHATASE PGAM5, MITOCHONDRIAL"/>
    <property type="match status" value="1"/>
</dbReference>
<keyword evidence="4" id="KW-0472">Membrane</keyword>
<feature type="chain" id="PRO_5037643277" description="Serine/threonine-protein phosphatase PGAM5, mitochondrial" evidence="11">
    <location>
        <begin position="24"/>
        <end position="590"/>
    </location>
</feature>
<dbReference type="GO" id="GO:0005741">
    <property type="term" value="C:mitochondrial outer membrane"/>
    <property type="evidence" value="ECO:0007669"/>
    <property type="project" value="UniProtKB-SubCell"/>
</dbReference>
<evidence type="ECO:0000256" key="3">
    <source>
        <dbReference type="ARBA" id="ARBA00013081"/>
    </source>
</evidence>
<keyword evidence="12" id="KW-1185">Reference proteome</keyword>
<dbReference type="Gene3D" id="3.40.50.1240">
    <property type="entry name" value="Phosphoglycerate mutase-like"/>
    <property type="match status" value="2"/>
</dbReference>
<keyword evidence="5" id="KW-0378">Hydrolase</keyword>
<evidence type="ECO:0000313" key="13">
    <source>
        <dbReference type="WBParaSite" id="Minc3s00001g00035"/>
    </source>
</evidence>
<dbReference type="AlphaFoldDB" id="A0A914KFD1"/>
<dbReference type="EC" id="3.1.3.16" evidence="3"/>
<dbReference type="InterPro" id="IPR029033">
    <property type="entry name" value="His_PPase_superfam"/>
</dbReference>
<dbReference type="InterPro" id="IPR013078">
    <property type="entry name" value="His_Pase_superF_clade-1"/>
</dbReference>
<keyword evidence="4" id="KW-0496">Mitochondrion</keyword>
<accession>A0A914KFD1</accession>
<sequence length="590" mass="67528">MIIFFRILLLLRLAFTCLGAVAGGDDELLNVPFDPTHVNWFEERGKRKWDINWDFRDPRSIVEHENELAGMTPQQLKDLIANNTPKATRNIFLIRHGQYKKEKAKEKKKLTPLGREQAEFLGKRLTLAKNQLKIDKCVFSTLIRARETGEIMAKQMPHLQIGCTLDSMLEEGAPYPGVPSAGWDPGTFQLHTDGARIEAAFRKYFHRAKLSQKEDSFELVVCHANVIRYFVCRILQYPPERWLLFNLAHTSITWIEIKPDGHIFIKSIGDFGHLPSGKISFNNFAGFLKQSKLAFLGAAVSAGGGCLYLSILPIVPSSEEKKTRYGSVEKEVNVGKPQNGVWTISVFEDGVAKKWDNNWDFRDPLSIVNHKCERKEMTEQQKEELLAKTTPKAVRNIFLVRHGQYFDQEDEKDARKLTPLGREQAELLGKRLTEAKNKFKYDKCVFSTLIRARETGELMKKNMPHLEIECSLDSMLEEGAPYPPEPPVAHWKPKSAQFHTDGARIEAAFRKYFHRAKPSQKEDSHELIVCHANVIRYFVCRALQFPPEGWLRITLANSSITWLQIMPNGRVILRAMGDFGHLPPEKISFC</sequence>
<dbReference type="InterPro" id="IPR051021">
    <property type="entry name" value="Mito_Ser/Thr_phosphatase"/>
</dbReference>
<dbReference type="WBParaSite" id="Minc3s00001g00035">
    <property type="protein sequence ID" value="Minc3s00001g00035"/>
    <property type="gene ID" value="Minc3s00001g00035"/>
</dbReference>
<proteinExistence type="inferred from homology"/>
<dbReference type="Proteomes" id="UP000887563">
    <property type="component" value="Unplaced"/>
</dbReference>
<evidence type="ECO:0000256" key="7">
    <source>
        <dbReference type="ARBA" id="ARBA00040722"/>
    </source>
</evidence>
<evidence type="ECO:0000313" key="12">
    <source>
        <dbReference type="Proteomes" id="UP000887563"/>
    </source>
</evidence>
<evidence type="ECO:0000256" key="8">
    <source>
        <dbReference type="ARBA" id="ARBA00042520"/>
    </source>
</evidence>
<comment type="similarity">
    <text evidence="2">Belongs to the phosphoglycerate mutase family. BPG-dependent PGAM subfamily.</text>
</comment>
<evidence type="ECO:0000256" key="4">
    <source>
        <dbReference type="ARBA" id="ARBA00022787"/>
    </source>
</evidence>
<dbReference type="SMART" id="SM00855">
    <property type="entry name" value="PGAM"/>
    <property type="match status" value="2"/>
</dbReference>
<reference evidence="13" key="1">
    <citation type="submission" date="2022-11" db="UniProtKB">
        <authorList>
            <consortium name="WormBaseParasite"/>
        </authorList>
    </citation>
    <scope>IDENTIFICATION</scope>
</reference>
<dbReference type="CDD" id="cd07067">
    <property type="entry name" value="HP_PGM_like"/>
    <property type="match status" value="2"/>
</dbReference>
<dbReference type="GO" id="GO:0090141">
    <property type="term" value="P:positive regulation of mitochondrial fission"/>
    <property type="evidence" value="ECO:0007669"/>
    <property type="project" value="TreeGrafter"/>
</dbReference>
<evidence type="ECO:0000256" key="6">
    <source>
        <dbReference type="ARBA" id="ARBA00039765"/>
    </source>
</evidence>
<comment type="subcellular location">
    <subcellularLocation>
        <location evidence="1">Mitochondrion outer membrane</location>
    </subcellularLocation>
</comment>
<evidence type="ECO:0000256" key="1">
    <source>
        <dbReference type="ARBA" id="ARBA00004294"/>
    </source>
</evidence>
<evidence type="ECO:0000256" key="9">
    <source>
        <dbReference type="ARBA" id="ARBA00047761"/>
    </source>
</evidence>
<name>A0A914KFD1_MELIC</name>